<evidence type="ECO:0000313" key="2">
    <source>
        <dbReference type="EMBL" id="CAD6251468.1"/>
    </source>
</evidence>
<evidence type="ECO:0000313" key="3">
    <source>
        <dbReference type="Proteomes" id="UP000604825"/>
    </source>
</evidence>
<name>A0A811Q7K0_9POAL</name>
<comment type="caution">
    <text evidence="2">The sequence shown here is derived from an EMBL/GenBank/DDBJ whole genome shotgun (WGS) entry which is preliminary data.</text>
</comment>
<reference evidence="2" key="1">
    <citation type="submission" date="2020-10" db="EMBL/GenBank/DDBJ databases">
        <authorList>
            <person name="Han B."/>
            <person name="Lu T."/>
            <person name="Zhao Q."/>
            <person name="Huang X."/>
            <person name="Zhao Y."/>
        </authorList>
    </citation>
    <scope>NUCLEOTIDE SEQUENCE</scope>
</reference>
<dbReference type="Proteomes" id="UP000604825">
    <property type="component" value="Unassembled WGS sequence"/>
</dbReference>
<gene>
    <name evidence="2" type="ORF">NCGR_LOCUS35212</name>
</gene>
<feature type="region of interest" description="Disordered" evidence="1">
    <location>
        <begin position="438"/>
        <end position="498"/>
    </location>
</feature>
<accession>A0A811Q7K0</accession>
<feature type="compositionally biased region" description="Low complexity" evidence="1">
    <location>
        <begin position="7"/>
        <end position="16"/>
    </location>
</feature>
<protein>
    <submittedName>
        <fullName evidence="2">Uncharacterized protein</fullName>
    </submittedName>
</protein>
<keyword evidence="3" id="KW-1185">Reference proteome</keyword>
<feature type="compositionally biased region" description="Basic and acidic residues" evidence="1">
    <location>
        <begin position="347"/>
        <end position="390"/>
    </location>
</feature>
<proteinExistence type="predicted"/>
<organism evidence="2 3">
    <name type="scientific">Miscanthus lutarioriparius</name>
    <dbReference type="NCBI Taxonomy" id="422564"/>
    <lineage>
        <taxon>Eukaryota</taxon>
        <taxon>Viridiplantae</taxon>
        <taxon>Streptophyta</taxon>
        <taxon>Embryophyta</taxon>
        <taxon>Tracheophyta</taxon>
        <taxon>Spermatophyta</taxon>
        <taxon>Magnoliopsida</taxon>
        <taxon>Liliopsida</taxon>
        <taxon>Poales</taxon>
        <taxon>Poaceae</taxon>
        <taxon>PACMAD clade</taxon>
        <taxon>Panicoideae</taxon>
        <taxon>Andropogonodae</taxon>
        <taxon>Andropogoneae</taxon>
        <taxon>Saccharinae</taxon>
        <taxon>Miscanthus</taxon>
    </lineage>
</organism>
<dbReference type="PANTHER" id="PTHR34835">
    <property type="entry name" value="OS07G0283600 PROTEIN-RELATED"/>
    <property type="match status" value="1"/>
</dbReference>
<dbReference type="EMBL" id="CAJGYO010000008">
    <property type="protein sequence ID" value="CAD6251468.1"/>
    <property type="molecule type" value="Genomic_DNA"/>
</dbReference>
<evidence type="ECO:0000256" key="1">
    <source>
        <dbReference type="SAM" id="MobiDB-lite"/>
    </source>
</evidence>
<feature type="region of interest" description="Disordered" evidence="1">
    <location>
        <begin position="1"/>
        <end position="30"/>
    </location>
</feature>
<dbReference type="AlphaFoldDB" id="A0A811Q7K0"/>
<dbReference type="OrthoDB" id="694371at2759"/>
<feature type="region of interest" description="Disordered" evidence="1">
    <location>
        <begin position="346"/>
        <end position="423"/>
    </location>
</feature>
<sequence length="498" mass="55819">MDAQQTSSGSRGSADARGPREEAQQRTAKVHSGFRINPLVEILSNLTEEKERIIRKMRFDGLLLLPKGEGDSERPFKLQFSFWLLTNLDSTTGTLQLGDRGSIPIKDADVNFVMGLPWTGEELAVHDPSKLDRNKNIIRKKLVLDANDELDLDSIKKVLQRDISNDKDEALQDAYMIAMVIYAISYFIAPRGRPPKINTDIFDSITEPKRILNLNWSSYVLKTLKETSSKIKADMQAGKSSVCLDGYLLFLQISHCITTECKVPRVGDFGYEKLKKLIIMDKFRSGQGDGQPYGRFEVIEYIDQQNSDHKRRIRNSAMDFADKLCSSSDKHCDEVKAYVLKRMSSKLSRDKDKENDTTEQCSKDKLSKDKAKNSRKEGLHPEIIDLTGHDDFDEQEGGKDNAVPTGINLNAGGLNQRRGTKRAANRIPKAIAKRLFMGAGGSEKSQGAEGHPEVRNDYFKMSSKAHEKAKKQNVTYSEEDSTSTDGGELESSTSKHGN</sequence>
<dbReference type="PANTHER" id="PTHR34835:SF69">
    <property type="entry name" value="UBIQUITIN-LIKE PROTEASE FAMILY PROFILE DOMAIN-CONTAINING PROTEIN"/>
    <property type="match status" value="1"/>
</dbReference>